<dbReference type="HOGENOM" id="CLU_978446_0_0_1"/>
<dbReference type="AlphaFoldDB" id="A0A0C2X9G9"/>
<evidence type="ECO:0000313" key="1">
    <source>
        <dbReference type="EMBL" id="KIM34658.1"/>
    </source>
</evidence>
<dbReference type="OrthoDB" id="3058329at2759"/>
<reference evidence="2" key="2">
    <citation type="submission" date="2015-01" db="EMBL/GenBank/DDBJ databases">
        <title>Evolutionary Origins and Diversification of the Mycorrhizal Mutualists.</title>
        <authorList>
            <consortium name="DOE Joint Genome Institute"/>
            <consortium name="Mycorrhizal Genomics Consortium"/>
            <person name="Kohler A."/>
            <person name="Kuo A."/>
            <person name="Nagy L.G."/>
            <person name="Floudas D."/>
            <person name="Copeland A."/>
            <person name="Barry K.W."/>
            <person name="Cichocki N."/>
            <person name="Veneault-Fourrey C."/>
            <person name="LaButti K."/>
            <person name="Lindquist E.A."/>
            <person name="Lipzen A."/>
            <person name="Lundell T."/>
            <person name="Morin E."/>
            <person name="Murat C."/>
            <person name="Riley R."/>
            <person name="Ohm R."/>
            <person name="Sun H."/>
            <person name="Tunlid A."/>
            <person name="Henrissat B."/>
            <person name="Grigoriev I.V."/>
            <person name="Hibbett D.S."/>
            <person name="Martin F."/>
        </authorList>
    </citation>
    <scope>NUCLEOTIDE SEQUENCE [LARGE SCALE GENOMIC DNA]</scope>
    <source>
        <strain evidence="2">h7</strain>
    </source>
</reference>
<name>A0A0C2X9G9_HEBCY</name>
<accession>A0A0C2X9G9</accession>
<keyword evidence="2" id="KW-1185">Reference proteome</keyword>
<reference evidence="1 2" key="1">
    <citation type="submission" date="2014-04" db="EMBL/GenBank/DDBJ databases">
        <authorList>
            <consortium name="DOE Joint Genome Institute"/>
            <person name="Kuo A."/>
            <person name="Gay G."/>
            <person name="Dore J."/>
            <person name="Kohler A."/>
            <person name="Nagy L.G."/>
            <person name="Floudas D."/>
            <person name="Copeland A."/>
            <person name="Barry K.W."/>
            <person name="Cichocki N."/>
            <person name="Veneault-Fourrey C."/>
            <person name="LaButti K."/>
            <person name="Lindquist E.A."/>
            <person name="Lipzen A."/>
            <person name="Lundell T."/>
            <person name="Morin E."/>
            <person name="Murat C."/>
            <person name="Sun H."/>
            <person name="Tunlid A."/>
            <person name="Henrissat B."/>
            <person name="Grigoriev I.V."/>
            <person name="Hibbett D.S."/>
            <person name="Martin F."/>
            <person name="Nordberg H.P."/>
            <person name="Cantor M.N."/>
            <person name="Hua S.X."/>
        </authorList>
    </citation>
    <scope>NUCLEOTIDE SEQUENCE [LARGE SCALE GENOMIC DNA]</scope>
    <source>
        <strain evidence="2">h7</strain>
    </source>
</reference>
<dbReference type="EMBL" id="KN831887">
    <property type="protein sequence ID" value="KIM34658.1"/>
    <property type="molecule type" value="Genomic_DNA"/>
</dbReference>
<sequence>MPVPIRYSVFTPAERAVINVYKSDYLNAATPEQRKQVAQSKVLPAIFNYWTEQGRDTSDIAIIYWMQNTWRSKTLGDAPPSSFKPKITELVWRTRKADVLAEIAVLLGLEAADTHSPGWFNKRMLAIRNIMDTMSTEEKAALEKERMRIAREGNPEEEKRRLAEKKSMKRMADIALANWLEMGLLTISFVTRTTPDGQLAIEVHDPIPNLLGVPASTFKDLYQAQINEVMRLILEYVKSVKGMFAGSAAPKKSAPTVHIDPSGFPKLPDLLDPSSKKLELERLFR</sequence>
<organism evidence="1 2">
    <name type="scientific">Hebeloma cylindrosporum</name>
    <dbReference type="NCBI Taxonomy" id="76867"/>
    <lineage>
        <taxon>Eukaryota</taxon>
        <taxon>Fungi</taxon>
        <taxon>Dikarya</taxon>
        <taxon>Basidiomycota</taxon>
        <taxon>Agaricomycotina</taxon>
        <taxon>Agaricomycetes</taxon>
        <taxon>Agaricomycetidae</taxon>
        <taxon>Agaricales</taxon>
        <taxon>Agaricineae</taxon>
        <taxon>Hymenogastraceae</taxon>
        <taxon>Hebeloma</taxon>
    </lineage>
</organism>
<gene>
    <name evidence="1" type="ORF">M413DRAFT_33125</name>
</gene>
<feature type="non-terminal residue" evidence="1">
    <location>
        <position position="1"/>
    </location>
</feature>
<evidence type="ECO:0000313" key="2">
    <source>
        <dbReference type="Proteomes" id="UP000053424"/>
    </source>
</evidence>
<dbReference type="Proteomes" id="UP000053424">
    <property type="component" value="Unassembled WGS sequence"/>
</dbReference>
<protein>
    <submittedName>
        <fullName evidence="1">Uncharacterized protein</fullName>
    </submittedName>
</protein>
<proteinExistence type="predicted"/>